<keyword evidence="1" id="KW-0472">Membrane</keyword>
<dbReference type="Proteomes" id="UP000823614">
    <property type="component" value="Unassembled WGS sequence"/>
</dbReference>
<evidence type="ECO:0000313" key="2">
    <source>
        <dbReference type="EMBL" id="MBO8441712.1"/>
    </source>
</evidence>
<dbReference type="EMBL" id="JADIMP010000076">
    <property type="protein sequence ID" value="MBO8441712.1"/>
    <property type="molecule type" value="Genomic_DNA"/>
</dbReference>
<proteinExistence type="predicted"/>
<reference evidence="2" key="1">
    <citation type="submission" date="2020-10" db="EMBL/GenBank/DDBJ databases">
        <authorList>
            <person name="Gilroy R."/>
        </authorList>
    </citation>
    <scope>NUCLEOTIDE SEQUENCE</scope>
    <source>
        <strain evidence="2">C6-149</strain>
    </source>
</reference>
<evidence type="ECO:0000256" key="1">
    <source>
        <dbReference type="SAM" id="Phobius"/>
    </source>
</evidence>
<keyword evidence="1" id="KW-0812">Transmembrane</keyword>
<feature type="transmembrane region" description="Helical" evidence="1">
    <location>
        <begin position="23"/>
        <end position="46"/>
    </location>
</feature>
<feature type="transmembrane region" description="Helical" evidence="1">
    <location>
        <begin position="126"/>
        <end position="143"/>
    </location>
</feature>
<feature type="transmembrane region" description="Helical" evidence="1">
    <location>
        <begin position="177"/>
        <end position="196"/>
    </location>
</feature>
<feature type="transmembrane region" description="Helical" evidence="1">
    <location>
        <begin position="278"/>
        <end position="297"/>
    </location>
</feature>
<sequence length="325" mass="37348">TIKILFLDEHNGQELAIFFLMEFYLYMSSYIAASVSVFYFSFFIIGAKNVKAEQILKVFMLTNIAFMIVAAILALSGVIWNYSTTRGLYSPVYRYALGMAYPSDYAARGLALLLAYAVLKKFRLRLPEYISFIAVIFWFYLITGTRVDLLLSLLLLVFLVAYPKVKQLFKKISIKAVNIAMLVYMFLIYLIGFLFTCFPSNKILNLINSALSGRLSHEQTLFHNFPISFTGRYIYQPGGGSGFFIDASFFRILWMYGIPMLLIAIVLFFMLNNRFLKNLNYLPIELAFIIFFISAGIDQHFLDASFNFVPLLLFANLEMFDKGQN</sequence>
<feature type="transmembrane region" description="Helical" evidence="1">
    <location>
        <begin position="58"/>
        <end position="80"/>
    </location>
</feature>
<gene>
    <name evidence="2" type="ORF">IAA89_04705</name>
</gene>
<keyword evidence="1" id="KW-1133">Transmembrane helix</keyword>
<protein>
    <submittedName>
        <fullName evidence="2">Uncharacterized protein</fullName>
    </submittedName>
</protein>
<reference evidence="2" key="2">
    <citation type="journal article" date="2021" name="PeerJ">
        <title>Extensive microbial diversity within the chicken gut microbiome revealed by metagenomics and culture.</title>
        <authorList>
            <person name="Gilroy R."/>
            <person name="Ravi A."/>
            <person name="Getino M."/>
            <person name="Pursley I."/>
            <person name="Horton D.L."/>
            <person name="Alikhan N.F."/>
            <person name="Baker D."/>
            <person name="Gharbi K."/>
            <person name="Hall N."/>
            <person name="Watson M."/>
            <person name="Adriaenssens E.M."/>
            <person name="Foster-Nyarko E."/>
            <person name="Jarju S."/>
            <person name="Secka A."/>
            <person name="Antonio M."/>
            <person name="Oren A."/>
            <person name="Chaudhuri R.R."/>
            <person name="La Ragione R."/>
            <person name="Hildebrand F."/>
            <person name="Pallen M.J."/>
        </authorList>
    </citation>
    <scope>NUCLEOTIDE SEQUENCE</scope>
    <source>
        <strain evidence="2">C6-149</strain>
    </source>
</reference>
<accession>A0A9D9E705</accession>
<feature type="non-terminal residue" evidence="2">
    <location>
        <position position="1"/>
    </location>
</feature>
<organism evidence="2 3">
    <name type="scientific">Candidatus Gallilactobacillus intestinavium</name>
    <dbReference type="NCBI Taxonomy" id="2840838"/>
    <lineage>
        <taxon>Bacteria</taxon>
        <taxon>Bacillati</taxon>
        <taxon>Bacillota</taxon>
        <taxon>Bacilli</taxon>
        <taxon>Lactobacillales</taxon>
        <taxon>Lactobacillaceae</taxon>
        <taxon>Lactobacillaceae incertae sedis</taxon>
        <taxon>Candidatus Gallilactobacillus</taxon>
    </lineage>
</organism>
<comment type="caution">
    <text evidence="2">The sequence shown here is derived from an EMBL/GenBank/DDBJ whole genome shotgun (WGS) entry which is preliminary data.</text>
</comment>
<evidence type="ECO:0000313" key="3">
    <source>
        <dbReference type="Proteomes" id="UP000823614"/>
    </source>
</evidence>
<feature type="transmembrane region" description="Helical" evidence="1">
    <location>
        <begin position="252"/>
        <end position="271"/>
    </location>
</feature>
<dbReference type="AlphaFoldDB" id="A0A9D9E705"/>
<feature type="transmembrane region" description="Helical" evidence="1">
    <location>
        <begin position="100"/>
        <end position="119"/>
    </location>
</feature>
<name>A0A9D9E705_9LACO</name>
<feature type="transmembrane region" description="Helical" evidence="1">
    <location>
        <begin position="149"/>
        <end position="165"/>
    </location>
</feature>